<comment type="caution">
    <text evidence="8">The sequence shown here is derived from an EMBL/GenBank/DDBJ whole genome shotgun (WGS) entry which is preliminary data.</text>
</comment>
<dbReference type="GO" id="GO:0032259">
    <property type="term" value="P:methylation"/>
    <property type="evidence" value="ECO:0007669"/>
    <property type="project" value="UniProtKB-KW"/>
</dbReference>
<dbReference type="EC" id="2.1.1.22" evidence="2"/>
<comment type="similarity">
    <text evidence="1">Belongs to the carnosine N-methyltransferase family.</text>
</comment>
<keyword evidence="3 8" id="KW-0489">Methyltransferase</keyword>
<evidence type="ECO:0000313" key="9">
    <source>
        <dbReference type="Proteomes" id="UP000249757"/>
    </source>
</evidence>
<dbReference type="SMART" id="SM01296">
    <property type="entry name" value="N2227"/>
    <property type="match status" value="1"/>
</dbReference>
<gene>
    <name evidence="8" type="ORF">Ptr86124_013252</name>
    <name evidence="7" type="ORF">PtrM4_077510</name>
</gene>
<reference evidence="8" key="3">
    <citation type="journal article" date="2022" name="bioRxiv">
        <title>A global pangenome for the wheat fungal pathogen Pyrenophora tritici-repentis and prediction of effector protein structural homology.</title>
        <authorList>
            <person name="Moolhuijzen P."/>
            <person name="See P.T."/>
            <person name="Shi G."/>
            <person name="Powell H.R."/>
            <person name="Cockram J."/>
            <person name="Jorgensen L.N."/>
            <person name="Benslimane H."/>
            <person name="Strelkov S.E."/>
            <person name="Turner J."/>
            <person name="Liu Z."/>
            <person name="Moffat C.S."/>
        </authorList>
    </citation>
    <scope>NUCLEOTIDE SEQUENCE</scope>
    <source>
        <strain evidence="8">86-124</strain>
    </source>
</reference>
<dbReference type="PANTHER" id="PTHR12303:SF6">
    <property type="entry name" value="CARNOSINE N-METHYLTRANSFERASE"/>
    <property type="match status" value="1"/>
</dbReference>
<evidence type="ECO:0000256" key="2">
    <source>
        <dbReference type="ARBA" id="ARBA00012003"/>
    </source>
</evidence>
<evidence type="ECO:0000313" key="8">
    <source>
        <dbReference type="EMBL" id="KAI1507838.1"/>
    </source>
</evidence>
<reference evidence="7" key="1">
    <citation type="journal article" date="2018" name="BMC Genomics">
        <title>Comparative genomics of the wheat fungal pathogen Pyrenophora tritici-repentis reveals chromosomal variations and genome plasticity.</title>
        <authorList>
            <person name="Moolhuijzen P."/>
            <person name="See P.T."/>
            <person name="Hane J.K."/>
            <person name="Shi G."/>
            <person name="Liu Z."/>
            <person name="Oliver R.P."/>
            <person name="Moffat C.S."/>
        </authorList>
    </citation>
    <scope>NUCLEOTIDE SEQUENCE [LARGE SCALE GENOMIC DNA]</scope>
    <source>
        <strain evidence="7">M4</strain>
    </source>
</reference>
<accession>A0A2W1HUK7</accession>
<organism evidence="8 9">
    <name type="scientific">Pyrenophora tritici-repentis</name>
    <dbReference type="NCBI Taxonomy" id="45151"/>
    <lineage>
        <taxon>Eukaryota</taxon>
        <taxon>Fungi</taxon>
        <taxon>Dikarya</taxon>
        <taxon>Ascomycota</taxon>
        <taxon>Pezizomycotina</taxon>
        <taxon>Dothideomycetes</taxon>
        <taxon>Pleosporomycetidae</taxon>
        <taxon>Pleosporales</taxon>
        <taxon>Pleosporineae</taxon>
        <taxon>Pleosporaceae</taxon>
        <taxon>Pyrenophora</taxon>
    </lineage>
</organism>
<keyword evidence="5" id="KW-0949">S-adenosyl-L-methionine</keyword>
<evidence type="ECO:0000256" key="3">
    <source>
        <dbReference type="ARBA" id="ARBA00022603"/>
    </source>
</evidence>
<dbReference type="Gene3D" id="3.40.50.150">
    <property type="entry name" value="Vaccinia Virus protein VP39"/>
    <property type="match status" value="1"/>
</dbReference>
<dbReference type="PANTHER" id="PTHR12303">
    <property type="entry name" value="CARNOSINE N-METHYLTRANSFERASE"/>
    <property type="match status" value="1"/>
</dbReference>
<sequence>MSENEMGESYDPTSDPEEQKLILSVLDSFRSYRRLAHLNGTHVRRQAFYSLPREHWMLLSQPPFSLLSTFSKMDDLIDLNATLAEAIFVAGFKAFLATTLDSEWVASVIPEKYANNEYAIYSLILDRLGASTTRNDMDKARSCINQFYREWSAEGAVERSACFTPVITALAEEYQVRSQSSRNPVQDPSDLHVLVPGVGLGRLVFDICQQGYMVEGNEISYHMLMASALALNETKAANQFTIAPWALNCSNHVNRSHQLKTVHVPDLHPASELAKEDGPSRLPASERLSMSTGDFCVVYGREDYRAVFDAVATVFFIDTAPNLIRYVEAVRNCLKEGGIWINLGPLLWHPPPPSKRERNEEGEEENAQQEGVEGDAGIGDPGSFELSNEEVIALVEHLGFTIEKQEVGTIETGYISNSQSMLLNTYRPSFWVARKK</sequence>
<protein>
    <recommendedName>
        <fullName evidence="2">carnosine N-methyltransferase</fullName>
        <ecNumber evidence="2">2.1.1.22</ecNumber>
    </recommendedName>
</protein>
<evidence type="ECO:0000256" key="4">
    <source>
        <dbReference type="ARBA" id="ARBA00022679"/>
    </source>
</evidence>
<dbReference type="AlphaFoldDB" id="A0A2W1HUK7"/>
<keyword evidence="4" id="KW-0808">Transferase</keyword>
<dbReference type="Pfam" id="PF07942">
    <property type="entry name" value="CARME"/>
    <property type="match status" value="1"/>
</dbReference>
<evidence type="ECO:0000256" key="1">
    <source>
        <dbReference type="ARBA" id="ARBA00010086"/>
    </source>
</evidence>
<dbReference type="Proteomes" id="UP000249757">
    <property type="component" value="Unassembled WGS sequence"/>
</dbReference>
<dbReference type="SUPFAM" id="SSF53335">
    <property type="entry name" value="S-adenosyl-L-methionine-dependent methyltransferases"/>
    <property type="match status" value="1"/>
</dbReference>
<dbReference type="EMBL" id="NRDI02000032">
    <property type="protein sequence ID" value="KAI1507838.1"/>
    <property type="molecule type" value="Genomic_DNA"/>
</dbReference>
<feature type="region of interest" description="Disordered" evidence="6">
    <location>
        <begin position="351"/>
        <end position="380"/>
    </location>
</feature>
<proteinExistence type="inferred from homology"/>
<reference evidence="8" key="2">
    <citation type="submission" date="2021-05" db="EMBL/GenBank/DDBJ databases">
        <authorList>
            <person name="Moolhuijzen P.M."/>
            <person name="Moffat C.S."/>
        </authorList>
    </citation>
    <scope>NUCLEOTIDE SEQUENCE</scope>
    <source>
        <strain evidence="8">86-124</strain>
    </source>
</reference>
<dbReference type="OMA" id="GSMSMCA"/>
<keyword evidence="9" id="KW-1185">Reference proteome</keyword>
<dbReference type="InterPro" id="IPR012901">
    <property type="entry name" value="CARME"/>
</dbReference>
<name>A0A2W1HUK7_9PLEO</name>
<dbReference type="Proteomes" id="UP000245464">
    <property type="component" value="Chromosome 3"/>
</dbReference>
<evidence type="ECO:0000256" key="5">
    <source>
        <dbReference type="ARBA" id="ARBA00022691"/>
    </source>
</evidence>
<reference evidence="9" key="4">
    <citation type="journal article" date="2022" name="Microb. Genom.">
        <title>A global pangenome for the wheat fungal pathogen Pyrenophora tritici-repentis and prediction of effector protein structural homology.</title>
        <authorList>
            <person name="Moolhuijzen P.M."/>
            <person name="See P.T."/>
            <person name="Shi G."/>
            <person name="Powell H.R."/>
            <person name="Cockram J."/>
            <person name="Jorgensen L.N."/>
            <person name="Benslimane H."/>
            <person name="Strelkov S.E."/>
            <person name="Turner J."/>
            <person name="Liu Z."/>
            <person name="Moffat C.S."/>
        </authorList>
    </citation>
    <scope>NUCLEOTIDE SEQUENCE [LARGE SCALE GENOMIC DNA]</scope>
</reference>
<dbReference type="InterPro" id="IPR029063">
    <property type="entry name" value="SAM-dependent_MTases_sf"/>
</dbReference>
<dbReference type="GO" id="GO:0030735">
    <property type="term" value="F:carnosine N-methyltransferase activity"/>
    <property type="evidence" value="ECO:0007669"/>
    <property type="project" value="UniProtKB-EC"/>
</dbReference>
<dbReference type="OrthoDB" id="978at2759"/>
<dbReference type="EMBL" id="NQIK02000003">
    <property type="protein sequence ID" value="KAF7572846.1"/>
    <property type="molecule type" value="Genomic_DNA"/>
</dbReference>
<evidence type="ECO:0000313" key="7">
    <source>
        <dbReference type="EMBL" id="KAF7572846.1"/>
    </source>
</evidence>
<evidence type="ECO:0000256" key="6">
    <source>
        <dbReference type="SAM" id="MobiDB-lite"/>
    </source>
</evidence>